<organism evidence="1">
    <name type="scientific">uncultured Caudovirales phage</name>
    <dbReference type="NCBI Taxonomy" id="2100421"/>
    <lineage>
        <taxon>Viruses</taxon>
        <taxon>Duplodnaviria</taxon>
        <taxon>Heunggongvirae</taxon>
        <taxon>Uroviricota</taxon>
        <taxon>Caudoviricetes</taxon>
        <taxon>Peduoviridae</taxon>
        <taxon>Maltschvirus</taxon>
        <taxon>Maltschvirus maltsch</taxon>
    </lineage>
</organism>
<gene>
    <name evidence="1" type="ORF">UFOVP1483_14</name>
</gene>
<sequence length="98" mass="10895">MTAIKSPTLKGLGHNQMAAVKALSNNLGSYLILTRDYMLATSVAYITTDDRQVFFGFDTPTIETLIRKKILIIKTLDIPLSNVTQAVYTLNQNLYAIN</sequence>
<accession>A0A6J5SKN8</accession>
<name>A0A6J5SKN8_9CAUD</name>
<protein>
    <submittedName>
        <fullName evidence="1">Uncharacterized protein</fullName>
    </submittedName>
</protein>
<evidence type="ECO:0000313" key="1">
    <source>
        <dbReference type="EMBL" id="CAB4215458.1"/>
    </source>
</evidence>
<proteinExistence type="predicted"/>
<reference evidence="1" key="1">
    <citation type="submission" date="2020-05" db="EMBL/GenBank/DDBJ databases">
        <authorList>
            <person name="Chiriac C."/>
            <person name="Salcher M."/>
            <person name="Ghai R."/>
            <person name="Kavagutti S V."/>
        </authorList>
    </citation>
    <scope>NUCLEOTIDE SEQUENCE</scope>
</reference>
<dbReference type="EMBL" id="LR797431">
    <property type="protein sequence ID" value="CAB4215458.1"/>
    <property type="molecule type" value="Genomic_DNA"/>
</dbReference>